<evidence type="ECO:0000256" key="9">
    <source>
        <dbReference type="ARBA" id="ARBA00022842"/>
    </source>
</evidence>
<dbReference type="InterPro" id="IPR050951">
    <property type="entry name" value="Retrovirus_Pol_polyprotein"/>
</dbReference>
<dbReference type="Pfam" id="PF24626">
    <property type="entry name" value="SH3_Tf2-1"/>
    <property type="match status" value="1"/>
</dbReference>
<organism evidence="17 18">
    <name type="scientific">Moniliophthora roreri</name>
    <name type="common">Frosty pod rot fungus</name>
    <name type="synonym">Monilia roreri</name>
    <dbReference type="NCBI Taxonomy" id="221103"/>
    <lineage>
        <taxon>Eukaryota</taxon>
        <taxon>Fungi</taxon>
        <taxon>Dikarya</taxon>
        <taxon>Basidiomycota</taxon>
        <taxon>Agaricomycotina</taxon>
        <taxon>Agaricomycetes</taxon>
        <taxon>Agaricomycetidae</taxon>
        <taxon>Agaricales</taxon>
        <taxon>Marasmiineae</taxon>
        <taxon>Marasmiaceae</taxon>
        <taxon>Moniliophthora</taxon>
    </lineage>
</organism>
<dbReference type="InterPro" id="IPR043502">
    <property type="entry name" value="DNA/RNA_pol_sf"/>
</dbReference>
<dbReference type="GO" id="GO:0046872">
    <property type="term" value="F:metal ion binding"/>
    <property type="evidence" value="ECO:0007669"/>
    <property type="project" value="UniProtKB-KW"/>
</dbReference>
<keyword evidence="13" id="KW-0239">DNA-directed DNA polymerase</keyword>
<dbReference type="SUPFAM" id="SSF56672">
    <property type="entry name" value="DNA/RNA polymerases"/>
    <property type="match status" value="1"/>
</dbReference>
<dbReference type="Gene3D" id="3.30.420.10">
    <property type="entry name" value="Ribonuclease H-like superfamily/Ribonuclease H"/>
    <property type="match status" value="1"/>
</dbReference>
<keyword evidence="15" id="KW-0233">DNA recombination</keyword>
<dbReference type="InterPro" id="IPR041588">
    <property type="entry name" value="Integrase_H2C2"/>
</dbReference>
<reference evidence="17 18" key="1">
    <citation type="submission" date="2015-12" db="EMBL/GenBank/DDBJ databases">
        <title>Draft genome sequence of Moniliophthora roreri, the causal agent of frosty pod rot of cacao.</title>
        <authorList>
            <person name="Aime M.C."/>
            <person name="Diaz-Valderrama J.R."/>
            <person name="Kijpornyongpan T."/>
            <person name="Phillips-Mora W."/>
        </authorList>
    </citation>
    <scope>NUCLEOTIDE SEQUENCE [LARGE SCALE GENOMIC DNA]</scope>
    <source>
        <strain evidence="17 18">MCA 2952</strain>
    </source>
</reference>
<dbReference type="GO" id="GO:0005634">
    <property type="term" value="C:nucleus"/>
    <property type="evidence" value="ECO:0007669"/>
    <property type="project" value="UniProtKB-ARBA"/>
</dbReference>
<evidence type="ECO:0000256" key="10">
    <source>
        <dbReference type="ARBA" id="ARBA00022884"/>
    </source>
</evidence>
<evidence type="ECO:0000256" key="2">
    <source>
        <dbReference type="ARBA" id="ARBA00022679"/>
    </source>
</evidence>
<dbReference type="Pfam" id="PF17921">
    <property type="entry name" value="Integrase_H2C2"/>
    <property type="match status" value="1"/>
</dbReference>
<evidence type="ECO:0000256" key="1">
    <source>
        <dbReference type="ARBA" id="ARBA00022670"/>
    </source>
</evidence>
<dbReference type="GO" id="GO:0003964">
    <property type="term" value="F:RNA-directed DNA polymerase activity"/>
    <property type="evidence" value="ECO:0007669"/>
    <property type="project" value="UniProtKB-KW"/>
</dbReference>
<dbReference type="InterPro" id="IPR041373">
    <property type="entry name" value="RT_RNaseH"/>
</dbReference>
<evidence type="ECO:0000256" key="3">
    <source>
        <dbReference type="ARBA" id="ARBA00022695"/>
    </source>
</evidence>
<keyword evidence="5" id="KW-0479">Metal-binding</keyword>
<dbReference type="PANTHER" id="PTHR37984">
    <property type="entry name" value="PROTEIN CBG26694"/>
    <property type="match status" value="1"/>
</dbReference>
<dbReference type="GO" id="GO:0003887">
    <property type="term" value="F:DNA-directed DNA polymerase activity"/>
    <property type="evidence" value="ECO:0007669"/>
    <property type="project" value="UniProtKB-KW"/>
</dbReference>
<dbReference type="Proteomes" id="UP000054988">
    <property type="component" value="Unassembled WGS sequence"/>
</dbReference>
<keyword evidence="8" id="KW-0378">Hydrolase</keyword>
<sequence>MFKLLKKKFLSEPVLLMPDSEKPFVIEVDTSKWATSAVLQQQRPDGEWHPCGYLSKSFSPTERNYEIYDRELLAITRALLEWRHYLMGSKYKVVVLSDHKNLTYFHATQKLNRRQARWSLLLLEFDLSLIHMPGTSMTQADALLWRNHEGREGDNDNDDIILLPDRLFVKGINLGLGSEIAERLGPDDFHKSALEQLLQQGMLPIKSVLSDWEIREGLLFYKDQIYILDDTELRRKIVQMIHKTPRIGHPGQWNTLEQVQRDFWWPGMAKFVKSFIDGCVPCQQSKVNMHLTKTPIQPFQHAPNSFPFQMCTMDLITDLPECDGMDSILVMVDHSSMKGVIFTPCTKKSDATEIADLLIQHVYKRFGLPDRIISDQDSRFAAEVFQEMGKQLSIKHSMSTAFHPQTDGETEQVDQEIEVYLCIFCAKEQTKWKEYLPLAEFAHNNRTHSVLKNSPFFMMMGYHPRAIPMRIREETTGLLELARQKMLRGEKRDLETYKIGQKVWLEEKKLTIGYPTKKLAPKREGPFEILKVLGPVTYWLKLPHQWKIHPVFHAALLMPFKETEAHGPSFMEPPPDLIEGFEEYEVEAIMGHRPKKQP</sequence>
<dbReference type="InterPro" id="IPR056924">
    <property type="entry name" value="SH3_Tf2-1"/>
</dbReference>
<dbReference type="Gene3D" id="3.10.20.370">
    <property type="match status" value="1"/>
</dbReference>
<keyword evidence="14" id="KW-0238">DNA-binding</keyword>
<evidence type="ECO:0000256" key="13">
    <source>
        <dbReference type="ARBA" id="ARBA00022932"/>
    </source>
</evidence>
<dbReference type="Pfam" id="PF00665">
    <property type="entry name" value="rve"/>
    <property type="match status" value="1"/>
</dbReference>
<dbReference type="InterPro" id="IPR001584">
    <property type="entry name" value="Integrase_cat-core"/>
</dbReference>
<evidence type="ECO:0000256" key="14">
    <source>
        <dbReference type="ARBA" id="ARBA00023125"/>
    </source>
</evidence>
<dbReference type="GO" id="GO:0015074">
    <property type="term" value="P:DNA integration"/>
    <property type="evidence" value="ECO:0007669"/>
    <property type="project" value="UniProtKB-KW"/>
</dbReference>
<dbReference type="InterPro" id="IPR036397">
    <property type="entry name" value="RNaseH_sf"/>
</dbReference>
<keyword evidence="9" id="KW-0460">Magnesium</keyword>
<evidence type="ECO:0000313" key="17">
    <source>
        <dbReference type="EMBL" id="KTB38850.1"/>
    </source>
</evidence>
<name>A0A0W0FRE3_MONRR</name>
<dbReference type="PROSITE" id="PS50994">
    <property type="entry name" value="INTEGRASE"/>
    <property type="match status" value="1"/>
</dbReference>
<keyword evidence="2" id="KW-0808">Transferase</keyword>
<keyword evidence="10" id="KW-0694">RNA-binding</keyword>
<accession>A0A0W0FRE3</accession>
<keyword evidence="11" id="KW-0229">DNA integration</keyword>
<keyword evidence="7" id="KW-0255">Endonuclease</keyword>
<dbReference type="InterPro" id="IPR012337">
    <property type="entry name" value="RNaseH-like_sf"/>
</dbReference>
<dbReference type="Pfam" id="PF17917">
    <property type="entry name" value="RT_RNaseH"/>
    <property type="match status" value="1"/>
</dbReference>
<keyword evidence="3" id="KW-0548">Nucleotidyltransferase</keyword>
<evidence type="ECO:0000313" key="18">
    <source>
        <dbReference type="Proteomes" id="UP000054988"/>
    </source>
</evidence>
<keyword evidence="12" id="KW-0695">RNA-directed DNA polymerase</keyword>
<proteinExistence type="predicted"/>
<dbReference type="EMBL" id="LATX01001726">
    <property type="protein sequence ID" value="KTB38850.1"/>
    <property type="molecule type" value="Genomic_DNA"/>
</dbReference>
<evidence type="ECO:0000259" key="16">
    <source>
        <dbReference type="PROSITE" id="PS50994"/>
    </source>
</evidence>
<dbReference type="eggNOG" id="KOG0017">
    <property type="taxonomic scope" value="Eukaryota"/>
</dbReference>
<feature type="domain" description="Integrase catalytic" evidence="16">
    <location>
        <begin position="299"/>
        <end position="463"/>
    </location>
</feature>
<evidence type="ECO:0000256" key="8">
    <source>
        <dbReference type="ARBA" id="ARBA00022801"/>
    </source>
</evidence>
<dbReference type="GO" id="GO:0004190">
    <property type="term" value="F:aspartic-type endopeptidase activity"/>
    <property type="evidence" value="ECO:0007669"/>
    <property type="project" value="UniProtKB-KW"/>
</dbReference>
<protein>
    <recommendedName>
        <fullName evidence="16">Integrase catalytic domain-containing protein</fullName>
    </recommendedName>
</protein>
<evidence type="ECO:0000256" key="11">
    <source>
        <dbReference type="ARBA" id="ARBA00022908"/>
    </source>
</evidence>
<dbReference type="GO" id="GO:0003677">
    <property type="term" value="F:DNA binding"/>
    <property type="evidence" value="ECO:0007669"/>
    <property type="project" value="UniProtKB-KW"/>
</dbReference>
<keyword evidence="6" id="KW-0064">Aspartyl protease</keyword>
<dbReference type="SUPFAM" id="SSF53098">
    <property type="entry name" value="Ribonuclease H-like"/>
    <property type="match status" value="1"/>
</dbReference>
<evidence type="ECO:0000256" key="4">
    <source>
        <dbReference type="ARBA" id="ARBA00022722"/>
    </source>
</evidence>
<evidence type="ECO:0000256" key="7">
    <source>
        <dbReference type="ARBA" id="ARBA00022759"/>
    </source>
</evidence>
<keyword evidence="1" id="KW-0645">Protease</keyword>
<dbReference type="FunFam" id="3.10.20.370:FF:000001">
    <property type="entry name" value="Retrovirus-related Pol polyprotein from transposon 17.6-like protein"/>
    <property type="match status" value="1"/>
</dbReference>
<dbReference type="GO" id="GO:0006310">
    <property type="term" value="P:DNA recombination"/>
    <property type="evidence" value="ECO:0007669"/>
    <property type="project" value="UniProtKB-KW"/>
</dbReference>
<dbReference type="GO" id="GO:0003723">
    <property type="term" value="F:RNA binding"/>
    <property type="evidence" value="ECO:0007669"/>
    <property type="project" value="UniProtKB-KW"/>
</dbReference>
<dbReference type="AlphaFoldDB" id="A0A0W0FRE3"/>
<evidence type="ECO:0000256" key="6">
    <source>
        <dbReference type="ARBA" id="ARBA00022750"/>
    </source>
</evidence>
<evidence type="ECO:0000256" key="12">
    <source>
        <dbReference type="ARBA" id="ARBA00022918"/>
    </source>
</evidence>
<keyword evidence="4" id="KW-0540">Nuclease</keyword>
<dbReference type="GO" id="GO:0004519">
    <property type="term" value="F:endonuclease activity"/>
    <property type="evidence" value="ECO:0007669"/>
    <property type="project" value="UniProtKB-KW"/>
</dbReference>
<comment type="caution">
    <text evidence="17">The sequence shown here is derived from an EMBL/GenBank/DDBJ whole genome shotgun (WGS) entry which is preliminary data.</text>
</comment>
<dbReference type="CDD" id="cd09274">
    <property type="entry name" value="RNase_HI_RT_Ty3"/>
    <property type="match status" value="1"/>
</dbReference>
<dbReference type="Gene3D" id="1.10.340.70">
    <property type="match status" value="1"/>
</dbReference>
<evidence type="ECO:0000256" key="5">
    <source>
        <dbReference type="ARBA" id="ARBA00022723"/>
    </source>
</evidence>
<dbReference type="GO" id="GO:0006508">
    <property type="term" value="P:proteolysis"/>
    <property type="evidence" value="ECO:0007669"/>
    <property type="project" value="UniProtKB-KW"/>
</dbReference>
<evidence type="ECO:0000256" key="15">
    <source>
        <dbReference type="ARBA" id="ARBA00023172"/>
    </source>
</evidence>
<gene>
    <name evidence="17" type="ORF">WG66_8573</name>
</gene>
<dbReference type="PANTHER" id="PTHR37984:SF5">
    <property type="entry name" value="PROTEIN NYNRIN-LIKE"/>
    <property type="match status" value="1"/>
</dbReference>